<name>A0ABY7K1W9_9ACTN</name>
<dbReference type="RefSeq" id="WP_269444523.1">
    <property type="nucleotide sequence ID" value="NZ_CP097463.1"/>
</dbReference>
<dbReference type="Proteomes" id="UP001164693">
    <property type="component" value="Chromosome"/>
</dbReference>
<evidence type="ECO:0000313" key="3">
    <source>
        <dbReference type="Proteomes" id="UP001164693"/>
    </source>
</evidence>
<protein>
    <submittedName>
        <fullName evidence="2">Uncharacterized protein</fullName>
    </submittedName>
</protein>
<evidence type="ECO:0000256" key="1">
    <source>
        <dbReference type="SAM" id="MobiDB-lite"/>
    </source>
</evidence>
<reference evidence="2" key="1">
    <citation type="submission" date="2022-05" db="EMBL/GenBank/DDBJ databases">
        <title>Jatrophihabitans sp. SB3-54 whole genome sequence.</title>
        <authorList>
            <person name="Suh M.K."/>
            <person name="Eom M.K."/>
            <person name="Kim J.S."/>
            <person name="Kim H.S."/>
            <person name="Do H.E."/>
            <person name="Shin Y.K."/>
            <person name="Lee J.-S."/>
        </authorList>
    </citation>
    <scope>NUCLEOTIDE SEQUENCE</scope>
    <source>
        <strain evidence="2">SB3-54</strain>
    </source>
</reference>
<evidence type="ECO:0000313" key="2">
    <source>
        <dbReference type="EMBL" id="WAX57975.1"/>
    </source>
</evidence>
<proteinExistence type="predicted"/>
<keyword evidence="3" id="KW-1185">Reference proteome</keyword>
<dbReference type="EMBL" id="CP097463">
    <property type="protein sequence ID" value="WAX57975.1"/>
    <property type="molecule type" value="Genomic_DNA"/>
</dbReference>
<sequence>MSRMRGVEPNTNHERPVTKQGQGKYVTSKRFTTGEKGTYVGEVKGVHVHIVGSNTHLQIGDDRENFNPKNQADVTKMIKWLKSKDSSLAKKGSAEVMAWLGQPTAKRT</sequence>
<organism evidence="2 3">
    <name type="scientific">Jatrophihabitans cynanchi</name>
    <dbReference type="NCBI Taxonomy" id="2944128"/>
    <lineage>
        <taxon>Bacteria</taxon>
        <taxon>Bacillati</taxon>
        <taxon>Actinomycetota</taxon>
        <taxon>Actinomycetes</taxon>
        <taxon>Jatrophihabitantales</taxon>
        <taxon>Jatrophihabitantaceae</taxon>
        <taxon>Jatrophihabitans</taxon>
    </lineage>
</organism>
<gene>
    <name evidence="2" type="ORF">M6B22_04210</name>
</gene>
<accession>A0ABY7K1W9</accession>
<feature type="region of interest" description="Disordered" evidence="1">
    <location>
        <begin position="1"/>
        <end position="29"/>
    </location>
</feature>